<keyword evidence="1" id="KW-0472">Membrane</keyword>
<reference evidence="2 3" key="1">
    <citation type="submission" date="2019-08" db="EMBL/GenBank/DDBJ databases">
        <title>In-depth cultivation of the pig gut microbiome towards novel bacterial diversity and tailored functional studies.</title>
        <authorList>
            <person name="Wylensek D."/>
            <person name="Hitch T.C.A."/>
            <person name="Clavel T."/>
        </authorList>
    </citation>
    <scope>NUCLEOTIDE SEQUENCE [LARGE SCALE GENOMIC DNA]</scope>
    <source>
        <strain evidence="2 3">68-1-5</strain>
    </source>
</reference>
<organism evidence="2 3">
    <name type="scientific">Suipraeoptans intestinalis</name>
    <dbReference type="NCBI Taxonomy" id="2606628"/>
    <lineage>
        <taxon>Bacteria</taxon>
        <taxon>Bacillati</taxon>
        <taxon>Bacillota</taxon>
        <taxon>Clostridia</taxon>
        <taxon>Lachnospirales</taxon>
        <taxon>Lachnospiraceae</taxon>
        <taxon>Suipraeoptans</taxon>
    </lineage>
</organism>
<dbReference type="RefSeq" id="WP_154476218.1">
    <property type="nucleotide sequence ID" value="NZ_VULY01000018.1"/>
</dbReference>
<comment type="caution">
    <text evidence="2">The sequence shown here is derived from an EMBL/GenBank/DDBJ whole genome shotgun (WGS) entry which is preliminary data.</text>
</comment>
<dbReference type="AlphaFoldDB" id="A0A6N7UZI7"/>
<dbReference type="Proteomes" id="UP000434409">
    <property type="component" value="Unassembled WGS sequence"/>
</dbReference>
<sequence length="236" mass="27287">MGLIRLFLKHLSDKLFLKINNLKSGNLIRFLVSLALAGVFGYGMVYNWADFPHLSGLQIIVVMSILFLLFLSSTIRYGAALRRPAGRKRAAYVEDCIKEDPFLRAMYIGETIFNERKCTVYKQDGKFILKSGLKTPGFTEYIYGSFRLVDVKELGNVYRWEKHCYYKGRDFGLYTVHGCFRPKTVSILTFNLTMDEVTKLGFKQVNRGEFEIKLPYKDVKIKEEKVRVDLQEEAGE</sequence>
<keyword evidence="1" id="KW-1133">Transmembrane helix</keyword>
<feature type="transmembrane region" description="Helical" evidence="1">
    <location>
        <begin position="27"/>
        <end position="45"/>
    </location>
</feature>
<keyword evidence="3" id="KW-1185">Reference proteome</keyword>
<gene>
    <name evidence="2" type="ORF">FYJ34_03245</name>
</gene>
<keyword evidence="1" id="KW-0812">Transmembrane</keyword>
<name>A0A6N7UZI7_9FIRM</name>
<accession>A0A6N7UZI7</accession>
<proteinExistence type="predicted"/>
<evidence type="ECO:0000256" key="1">
    <source>
        <dbReference type="SAM" id="Phobius"/>
    </source>
</evidence>
<feature type="transmembrane region" description="Helical" evidence="1">
    <location>
        <begin position="57"/>
        <end position="79"/>
    </location>
</feature>
<evidence type="ECO:0000313" key="2">
    <source>
        <dbReference type="EMBL" id="MSR93307.1"/>
    </source>
</evidence>
<dbReference type="EMBL" id="VULY01000018">
    <property type="protein sequence ID" value="MSR93307.1"/>
    <property type="molecule type" value="Genomic_DNA"/>
</dbReference>
<protein>
    <submittedName>
        <fullName evidence="2">Uncharacterized protein</fullName>
    </submittedName>
</protein>
<evidence type="ECO:0000313" key="3">
    <source>
        <dbReference type="Proteomes" id="UP000434409"/>
    </source>
</evidence>